<comment type="similarity">
    <text evidence="2 13">Belongs to the cation transport ATPase (P-type) (TC 3.A.3) family. Type V subfamily.</text>
</comment>
<evidence type="ECO:0000256" key="13">
    <source>
        <dbReference type="RuleBase" id="RU362082"/>
    </source>
</evidence>
<name>A0A1I7VEW0_LOALO</name>
<dbReference type="InterPro" id="IPR036412">
    <property type="entry name" value="HAD-like_sf"/>
</dbReference>
<dbReference type="InterPro" id="IPR059000">
    <property type="entry name" value="ATPase_P-type_domA"/>
</dbReference>
<dbReference type="GO" id="GO:0019829">
    <property type="term" value="F:ATPase-coupled monoatomic cation transmembrane transporter activity"/>
    <property type="evidence" value="ECO:0007669"/>
    <property type="project" value="UniProtKB-UniRule"/>
</dbReference>
<evidence type="ECO:0000256" key="5">
    <source>
        <dbReference type="ARBA" id="ARBA00022723"/>
    </source>
</evidence>
<feature type="domain" description="Cation-transporting P-type ATPase N-terminal" evidence="15">
    <location>
        <begin position="291"/>
        <end position="342"/>
    </location>
</feature>
<protein>
    <recommendedName>
        <fullName evidence="13">Cation-transporting ATPase</fullName>
        <ecNumber evidence="13">7.2.2.-</ecNumber>
    </recommendedName>
</protein>
<dbReference type="CDD" id="cd07542">
    <property type="entry name" value="P-type_ATPase_cation"/>
    <property type="match status" value="1"/>
</dbReference>
<dbReference type="SUPFAM" id="SSF56784">
    <property type="entry name" value="HAD-like"/>
    <property type="match status" value="1"/>
</dbReference>
<evidence type="ECO:0000259" key="16">
    <source>
        <dbReference type="Pfam" id="PF12409"/>
    </source>
</evidence>
<dbReference type="GO" id="GO:0015203">
    <property type="term" value="F:polyamine transmembrane transporter activity"/>
    <property type="evidence" value="ECO:0007669"/>
    <property type="project" value="TreeGrafter"/>
</dbReference>
<dbReference type="InterPro" id="IPR008250">
    <property type="entry name" value="ATPase_P-typ_transduc_dom_A_sf"/>
</dbReference>
<dbReference type="InterPro" id="IPR023298">
    <property type="entry name" value="ATPase_P-typ_TM_dom_sf"/>
</dbReference>
<dbReference type="Pfam" id="PF12409">
    <property type="entry name" value="P5-ATPase"/>
    <property type="match status" value="1"/>
</dbReference>
<dbReference type="GO" id="GO:0046872">
    <property type="term" value="F:metal ion binding"/>
    <property type="evidence" value="ECO:0007669"/>
    <property type="project" value="UniProtKB-UniRule"/>
</dbReference>
<evidence type="ECO:0000259" key="14">
    <source>
        <dbReference type="Pfam" id="PF00122"/>
    </source>
</evidence>
<evidence type="ECO:0000256" key="12">
    <source>
        <dbReference type="ARBA" id="ARBA00049360"/>
    </source>
</evidence>
<keyword evidence="11 13" id="KW-0472">Membrane</keyword>
<dbReference type="SFLD" id="SFLDS00003">
    <property type="entry name" value="Haloacid_Dehalogenase"/>
    <property type="match status" value="1"/>
</dbReference>
<feature type="transmembrane region" description="Helical" evidence="13">
    <location>
        <begin position="1178"/>
        <end position="1199"/>
    </location>
</feature>
<dbReference type="InterPro" id="IPR004014">
    <property type="entry name" value="ATPase_P-typ_cation-transptr_N"/>
</dbReference>
<dbReference type="EC" id="7.2.2.-" evidence="13"/>
<dbReference type="eggNOG" id="KOG0208">
    <property type="taxonomic scope" value="Eukaryota"/>
</dbReference>
<feature type="domain" description="P5B-type ATPase N-terminal" evidence="16">
    <location>
        <begin position="157"/>
        <end position="265"/>
    </location>
</feature>
<dbReference type="GO" id="GO:0015662">
    <property type="term" value="F:P-type ion transporter activity"/>
    <property type="evidence" value="ECO:0007669"/>
    <property type="project" value="InterPro"/>
</dbReference>
<evidence type="ECO:0000256" key="3">
    <source>
        <dbReference type="ARBA" id="ARBA00022553"/>
    </source>
</evidence>
<reference evidence="17" key="1">
    <citation type="submission" date="2012-04" db="EMBL/GenBank/DDBJ databases">
        <title>The Genome Sequence of Loa loa.</title>
        <authorList>
            <consortium name="The Broad Institute Genome Sequencing Platform"/>
            <consortium name="Broad Institute Genome Sequencing Center for Infectious Disease"/>
            <person name="Nutman T.B."/>
            <person name="Fink D.L."/>
            <person name="Russ C."/>
            <person name="Young S."/>
            <person name="Zeng Q."/>
            <person name="Gargeya S."/>
            <person name="Alvarado L."/>
            <person name="Berlin A."/>
            <person name="Chapman S.B."/>
            <person name="Chen Z."/>
            <person name="Freedman E."/>
            <person name="Gellesch M."/>
            <person name="Goldberg J."/>
            <person name="Griggs A."/>
            <person name="Gujja S."/>
            <person name="Heilman E.R."/>
            <person name="Heiman D."/>
            <person name="Howarth C."/>
            <person name="Mehta T."/>
            <person name="Neiman D."/>
            <person name="Pearson M."/>
            <person name="Roberts A."/>
            <person name="Saif S."/>
            <person name="Shea T."/>
            <person name="Shenoy N."/>
            <person name="Sisk P."/>
            <person name="Stolte C."/>
            <person name="Sykes S."/>
            <person name="White J."/>
            <person name="Yandava C."/>
            <person name="Haas B."/>
            <person name="Henn M.R."/>
            <person name="Nusbaum C."/>
            <person name="Birren B."/>
        </authorList>
    </citation>
    <scope>NUCLEOTIDE SEQUENCE [LARGE SCALE GENOMIC DNA]</scope>
</reference>
<evidence type="ECO:0000313" key="17">
    <source>
        <dbReference type="Proteomes" id="UP000095285"/>
    </source>
</evidence>
<feature type="transmembrane region" description="Helical" evidence="13">
    <location>
        <begin position="553"/>
        <end position="575"/>
    </location>
</feature>
<dbReference type="SUPFAM" id="SSF81653">
    <property type="entry name" value="Calcium ATPase, transduction domain A"/>
    <property type="match status" value="1"/>
</dbReference>
<evidence type="ECO:0000256" key="8">
    <source>
        <dbReference type="ARBA" id="ARBA00022842"/>
    </source>
</evidence>
<feature type="domain" description="P-type ATPase A" evidence="14">
    <location>
        <begin position="384"/>
        <end position="503"/>
    </location>
</feature>
<evidence type="ECO:0000256" key="1">
    <source>
        <dbReference type="ARBA" id="ARBA00004141"/>
    </source>
</evidence>
<dbReference type="InterPro" id="IPR047821">
    <property type="entry name" value="P5B-type_ATPase"/>
</dbReference>
<evidence type="ECO:0000256" key="4">
    <source>
        <dbReference type="ARBA" id="ARBA00022692"/>
    </source>
</evidence>
<dbReference type="InterPro" id="IPR047819">
    <property type="entry name" value="P5A-ATPase_N"/>
</dbReference>
<dbReference type="STRING" id="7209.A0A1I7VEW0"/>
<dbReference type="NCBIfam" id="TIGR01657">
    <property type="entry name" value="P-ATPase-V"/>
    <property type="match status" value="1"/>
</dbReference>
<dbReference type="SUPFAM" id="SSF81665">
    <property type="entry name" value="Calcium ATPase, transmembrane domain M"/>
    <property type="match status" value="1"/>
</dbReference>
<dbReference type="FunFam" id="3.40.50.1000:FF:000068">
    <property type="entry name" value="Cation-transporting ATPase"/>
    <property type="match status" value="1"/>
</dbReference>
<feature type="transmembrane region" description="Helical" evidence="13">
    <location>
        <begin position="1062"/>
        <end position="1082"/>
    </location>
</feature>
<reference evidence="18" key="2">
    <citation type="submission" date="2016-11" db="UniProtKB">
        <authorList>
            <consortium name="WormBaseParasite"/>
        </authorList>
    </citation>
    <scope>IDENTIFICATION</scope>
</reference>
<dbReference type="GO" id="GO:0016887">
    <property type="term" value="F:ATP hydrolysis activity"/>
    <property type="evidence" value="ECO:0007669"/>
    <property type="project" value="InterPro"/>
</dbReference>
<dbReference type="Pfam" id="PF13246">
    <property type="entry name" value="Cation_ATPase"/>
    <property type="match status" value="1"/>
</dbReference>
<evidence type="ECO:0000259" key="15">
    <source>
        <dbReference type="Pfam" id="PF00690"/>
    </source>
</evidence>
<dbReference type="InterPro" id="IPR023214">
    <property type="entry name" value="HAD_sf"/>
</dbReference>
<evidence type="ECO:0000256" key="2">
    <source>
        <dbReference type="ARBA" id="ARBA00006000"/>
    </source>
</evidence>
<evidence type="ECO:0000256" key="9">
    <source>
        <dbReference type="ARBA" id="ARBA00022967"/>
    </source>
</evidence>
<dbReference type="WBParaSite" id="EN70_1744">
    <property type="protein sequence ID" value="EN70_1744"/>
    <property type="gene ID" value="EN70_1744"/>
</dbReference>
<dbReference type="Gene3D" id="2.70.150.10">
    <property type="entry name" value="Calcium-transporting ATPase, cytoplasmic transduction domain A"/>
    <property type="match status" value="1"/>
</dbReference>
<dbReference type="InterPro" id="IPR006544">
    <property type="entry name" value="P-type_TPase_V"/>
</dbReference>
<dbReference type="InterPro" id="IPR023299">
    <property type="entry name" value="ATPase_P-typ_cyto_dom_N"/>
</dbReference>
<dbReference type="Gene3D" id="1.20.1110.10">
    <property type="entry name" value="Calcium-transporting ATPase, transmembrane domain"/>
    <property type="match status" value="1"/>
</dbReference>
<keyword evidence="6 13" id="KW-0547">Nucleotide-binding</keyword>
<organism evidence="17 18">
    <name type="scientific">Loa loa</name>
    <name type="common">Eye worm</name>
    <name type="synonym">Filaria loa</name>
    <dbReference type="NCBI Taxonomy" id="7209"/>
    <lineage>
        <taxon>Eukaryota</taxon>
        <taxon>Metazoa</taxon>
        <taxon>Ecdysozoa</taxon>
        <taxon>Nematoda</taxon>
        <taxon>Chromadorea</taxon>
        <taxon>Rhabditida</taxon>
        <taxon>Spirurina</taxon>
        <taxon>Spiruromorpha</taxon>
        <taxon>Filarioidea</taxon>
        <taxon>Onchocercidae</taxon>
        <taxon>Loa</taxon>
    </lineage>
</organism>
<dbReference type="PANTHER" id="PTHR45630">
    <property type="entry name" value="CATION-TRANSPORTING ATPASE-RELATED"/>
    <property type="match status" value="1"/>
</dbReference>
<comment type="subcellular location">
    <subcellularLocation>
        <location evidence="1 13">Membrane</location>
        <topology evidence="1 13">Multi-pass membrane protein</topology>
    </subcellularLocation>
</comment>
<dbReference type="InterPro" id="IPR018303">
    <property type="entry name" value="ATPase_P-typ_P_site"/>
</dbReference>
<feature type="transmembrane region" description="Helical" evidence="13">
    <location>
        <begin position="1146"/>
        <end position="1166"/>
    </location>
</feature>
<keyword evidence="8 13" id="KW-0460">Magnesium</keyword>
<feature type="transmembrane region" description="Helical" evidence="13">
    <location>
        <begin position="1103"/>
        <end position="1126"/>
    </location>
</feature>
<dbReference type="InterPro" id="IPR001757">
    <property type="entry name" value="P_typ_ATPase"/>
</dbReference>
<keyword evidence="9 13" id="KW-1278">Translocase</keyword>
<feature type="transmembrane region" description="Helical" evidence="13">
    <location>
        <begin position="1034"/>
        <end position="1056"/>
    </location>
</feature>
<evidence type="ECO:0000256" key="11">
    <source>
        <dbReference type="ARBA" id="ARBA00023136"/>
    </source>
</evidence>
<keyword evidence="3" id="KW-0597">Phosphoprotein</keyword>
<feature type="transmembrane region" description="Helical" evidence="13">
    <location>
        <begin position="1219"/>
        <end position="1247"/>
    </location>
</feature>
<dbReference type="Gene3D" id="3.40.50.1000">
    <property type="entry name" value="HAD superfamily/HAD-like"/>
    <property type="match status" value="1"/>
</dbReference>
<keyword evidence="7 13" id="KW-0067">ATP-binding</keyword>
<feature type="transmembrane region" description="Helical" evidence="13">
    <location>
        <begin position="173"/>
        <end position="193"/>
    </location>
</feature>
<dbReference type="Gene3D" id="3.40.1110.10">
    <property type="entry name" value="Calcium-transporting ATPase, cytoplasmic domain N"/>
    <property type="match status" value="1"/>
</dbReference>
<feature type="transmembrane region" description="Helical" evidence="13">
    <location>
        <begin position="322"/>
        <end position="343"/>
    </location>
</feature>
<dbReference type="Pfam" id="PF00690">
    <property type="entry name" value="Cation_ATPase_N"/>
    <property type="match status" value="1"/>
</dbReference>
<evidence type="ECO:0000313" key="18">
    <source>
        <dbReference type="WBParaSite" id="EN70_1744"/>
    </source>
</evidence>
<feature type="transmembrane region" description="Helical" evidence="13">
    <location>
        <begin position="517"/>
        <end position="541"/>
    </location>
</feature>
<sequence>MLNKHFLYTLANDQSEQISVAFSWSVKLYQNLLPFHFIPRNRHIEEVTSASMEYALWHIVLTAFHTKSRVSKLHATTVEKLFSSEFGVKWGLSLESDIERVSLLHGSDSTSYNCLTKRYANLAAIQGTRRSRRTGRKDTFKRMPTQAAHSAHITVDDENVYLWGYKTNKIKTVLTWVVTVLTLGTFRLLLYWYPRWWVKCTASECSLSTANCLLIRDAHMDVAFRPVLCMISDSVMQVGFPVTGFRMADVSTLRYFTFKKLIYLWSADEDRFISIDSLDVDIDFHCFHIMAEKGLSSADLAKRLAVYGKNIIDINLKPLHVLLFREVVSPFYIFQLFSVAIWFSDHYEIYASVIVAMSLFSIAMDLYQTRKQERKLRSMVHSSAFVQVFRNGENPLEISSEEIVPGDVILIPPNGCNMQCDAVLINGTVIVNESMLTGESVPVTKAALPDDESSIFSLKKHSRHTLFCGTQVLQTRYYAGKSVKAVVLRTAFTTLKGQLVRSIMYPKPIDMRFTKDLFKFIGFLGCIAFCGFSYTIVTMIFRGANMREVIVRALDIITVVVPPALPAAMSVGILASQMRLHRKDIYCISPSTINTCGAINVVCFDKTGTLTEDGLNFHSVCPVVLSNDKEPLFRHEFPSLNVKEMWDYRKLVEAVSTCHSLTRINGVLCGDPLDLILFKNTTWTLDETMNSRIEETARFDILAPPVVRSVPGACGCDREIELAILRQFTFSSSLQRMSVIVHDPEDESHDMTLYCKGAPEMIASLCQPSSIPANYSNVVNNYAQHGYRLIAIAYKKLHISFPKSQRVNREQVENDLTLLGLVTMENRLKTQTVGVIHQLNKAHIRTVMVTGDNILTALSVARECGIIQPVKKAYIVECGNRDSPNSRIPLLLKQAASSSEDLLDDSSSIYDMESRNFIDPAYQLSVSGPTFEVISREYPELLLKFVTVCDVFARMSPEQKQMLVNKLQEVEYTVAMCGDGANDCAALKAAHAGISLSEAEASIAAPFTSRVPDIRCVPMIIREGRAALVTSFGIFKYMASCSLTQFISVVLLYWLSTNLTDFQFLFIDLFLVTTVAACFGYTPPCQKLAISPPPTKLLSFASLLSVVGQLLIVFIFQLSVFIYTAAQPWFVPYSTPFGISVEDKRSMQGTAVFCLSSFQYLTLAVIYSRGPPYRKTIFSNTPICACLVILISISVWLTINPPYFVAKHMQYDPLPEFGYRIFMLIVAFNYILCAYLYETGAIEYLVLTVREKWRKKHSVETDADMLNKNEKILRSISSSPSWISRTAEGPSGHFGLYSFPNSSHNTKCYSAECF</sequence>
<feature type="transmembrane region" description="Helical" evidence="13">
    <location>
        <begin position="349"/>
        <end position="367"/>
    </location>
</feature>
<comment type="catalytic activity">
    <reaction evidence="12 13">
        <text>ATP + H2O = ADP + phosphate + H(+)</text>
        <dbReference type="Rhea" id="RHEA:13065"/>
        <dbReference type="ChEBI" id="CHEBI:15377"/>
        <dbReference type="ChEBI" id="CHEBI:15378"/>
        <dbReference type="ChEBI" id="CHEBI:30616"/>
        <dbReference type="ChEBI" id="CHEBI:43474"/>
        <dbReference type="ChEBI" id="CHEBI:456216"/>
    </reaction>
</comment>
<dbReference type="InterPro" id="IPR044492">
    <property type="entry name" value="P_typ_ATPase_HD_dom"/>
</dbReference>
<dbReference type="SFLD" id="SFLDF00027">
    <property type="entry name" value="p-type_atpase"/>
    <property type="match status" value="1"/>
</dbReference>
<dbReference type="Proteomes" id="UP000095285">
    <property type="component" value="Unassembled WGS sequence"/>
</dbReference>
<dbReference type="PRINTS" id="PR00119">
    <property type="entry name" value="CATATPASE"/>
</dbReference>
<keyword evidence="10 13" id="KW-1133">Transmembrane helix</keyword>
<dbReference type="GO" id="GO:0005524">
    <property type="term" value="F:ATP binding"/>
    <property type="evidence" value="ECO:0007669"/>
    <property type="project" value="UniProtKB-UniRule"/>
</dbReference>
<dbReference type="SUPFAM" id="SSF81660">
    <property type="entry name" value="Metal cation-transporting ATPase, ATP-binding domain N"/>
    <property type="match status" value="1"/>
</dbReference>
<keyword evidence="17" id="KW-1185">Reference proteome</keyword>
<evidence type="ECO:0000256" key="7">
    <source>
        <dbReference type="ARBA" id="ARBA00022840"/>
    </source>
</evidence>
<dbReference type="GO" id="GO:0016020">
    <property type="term" value="C:membrane"/>
    <property type="evidence" value="ECO:0007669"/>
    <property type="project" value="UniProtKB-SubCell"/>
</dbReference>
<proteinExistence type="inferred from homology"/>
<dbReference type="NCBIfam" id="TIGR01494">
    <property type="entry name" value="ATPase_P-type"/>
    <property type="match status" value="3"/>
</dbReference>
<evidence type="ECO:0000256" key="10">
    <source>
        <dbReference type="ARBA" id="ARBA00022989"/>
    </source>
</evidence>
<keyword evidence="4 13" id="KW-0812">Transmembrane</keyword>
<dbReference type="FunFam" id="1.20.1110.10:FF:000023">
    <property type="entry name" value="Cation-transporting ATPase"/>
    <property type="match status" value="1"/>
</dbReference>
<dbReference type="GO" id="GO:0006874">
    <property type="term" value="P:intracellular calcium ion homeostasis"/>
    <property type="evidence" value="ECO:0007669"/>
    <property type="project" value="TreeGrafter"/>
</dbReference>
<accession>A0A1I7VEW0</accession>
<keyword evidence="5 13" id="KW-0479">Metal-binding</keyword>
<evidence type="ECO:0000256" key="6">
    <source>
        <dbReference type="ARBA" id="ARBA00022741"/>
    </source>
</evidence>
<dbReference type="PROSITE" id="PS00154">
    <property type="entry name" value="ATPASE_E1_E2"/>
    <property type="match status" value="1"/>
</dbReference>
<dbReference type="SFLD" id="SFLDG00002">
    <property type="entry name" value="C1.7:_P-type_atpase_like"/>
    <property type="match status" value="1"/>
</dbReference>
<dbReference type="Pfam" id="PF00122">
    <property type="entry name" value="E1-E2_ATPase"/>
    <property type="match status" value="1"/>
</dbReference>
<dbReference type="PANTHER" id="PTHR45630:SF8">
    <property type="entry name" value="CATION-TRANSPORTING ATPASE"/>
    <property type="match status" value="1"/>
</dbReference>